<dbReference type="EMBL" id="JBHRTS010000003">
    <property type="protein sequence ID" value="MFC3193889.1"/>
    <property type="molecule type" value="Genomic_DNA"/>
</dbReference>
<name>A0ABV7JAH4_9GAMM</name>
<proteinExistence type="predicted"/>
<feature type="chain" id="PRO_5046123516" description="DUF4384 domain-containing protein" evidence="1">
    <location>
        <begin position="24"/>
        <end position="249"/>
    </location>
</feature>
<keyword evidence="1" id="KW-0732">Signal</keyword>
<comment type="caution">
    <text evidence="2">The sequence shown here is derived from an EMBL/GenBank/DDBJ whole genome shotgun (WGS) entry which is preliminary data.</text>
</comment>
<dbReference type="Proteomes" id="UP001595533">
    <property type="component" value="Unassembled WGS sequence"/>
</dbReference>
<organism evidence="2 3">
    <name type="scientific">Marinicella sediminis</name>
    <dbReference type="NCBI Taxonomy" id="1792834"/>
    <lineage>
        <taxon>Bacteria</taxon>
        <taxon>Pseudomonadati</taxon>
        <taxon>Pseudomonadota</taxon>
        <taxon>Gammaproteobacteria</taxon>
        <taxon>Lysobacterales</taxon>
        <taxon>Marinicellaceae</taxon>
        <taxon>Marinicella</taxon>
    </lineage>
</organism>
<sequence length="249" mass="29001">MKTKTLNILICSFLAMFLNEVTAQPEPSNLLPEANRDYAFDYTPLEPVKFASFAEAAAWADVVAIAQVINIDYLQTRELNASGQGFLTVRVPYKGVKKDDLLIISSKGFEEHVCYYPDRVEEGQRYLVFLKESANQGEYHGFKPFCQLQVLLTDTGEYALRYPQELGFELDPELVRELNFNDPHSEIDATEWTHIAREQHQQEYDTTLREDSDMFQKYFYLQYTRGIMIYEIRKLLQLTTQPRIHSDQI</sequence>
<dbReference type="RefSeq" id="WP_077411317.1">
    <property type="nucleotide sequence ID" value="NZ_JBHRTS010000003.1"/>
</dbReference>
<evidence type="ECO:0008006" key="4">
    <source>
        <dbReference type="Google" id="ProtNLM"/>
    </source>
</evidence>
<keyword evidence="3" id="KW-1185">Reference proteome</keyword>
<protein>
    <recommendedName>
        <fullName evidence="4">DUF4384 domain-containing protein</fullName>
    </recommendedName>
</protein>
<evidence type="ECO:0000256" key="1">
    <source>
        <dbReference type="SAM" id="SignalP"/>
    </source>
</evidence>
<evidence type="ECO:0000313" key="2">
    <source>
        <dbReference type="EMBL" id="MFC3193889.1"/>
    </source>
</evidence>
<evidence type="ECO:0000313" key="3">
    <source>
        <dbReference type="Proteomes" id="UP001595533"/>
    </source>
</evidence>
<accession>A0ABV7JAH4</accession>
<feature type="signal peptide" evidence="1">
    <location>
        <begin position="1"/>
        <end position="23"/>
    </location>
</feature>
<reference evidence="3" key="1">
    <citation type="journal article" date="2019" name="Int. J. Syst. Evol. Microbiol.">
        <title>The Global Catalogue of Microorganisms (GCM) 10K type strain sequencing project: providing services to taxonomists for standard genome sequencing and annotation.</title>
        <authorList>
            <consortium name="The Broad Institute Genomics Platform"/>
            <consortium name="The Broad Institute Genome Sequencing Center for Infectious Disease"/>
            <person name="Wu L."/>
            <person name="Ma J."/>
        </authorList>
    </citation>
    <scope>NUCLEOTIDE SEQUENCE [LARGE SCALE GENOMIC DNA]</scope>
    <source>
        <strain evidence="3">KCTC 42953</strain>
    </source>
</reference>
<gene>
    <name evidence="2" type="ORF">ACFODZ_06525</name>
</gene>